<dbReference type="AlphaFoldDB" id="A0A4S3JIR9"/>
<gene>
    <name evidence="1" type="ORF">EYZ11_005249</name>
</gene>
<protein>
    <submittedName>
        <fullName evidence="1">Uncharacterized protein</fullName>
    </submittedName>
</protein>
<dbReference type="Proteomes" id="UP000308092">
    <property type="component" value="Unassembled WGS sequence"/>
</dbReference>
<keyword evidence="2" id="KW-1185">Reference proteome</keyword>
<evidence type="ECO:0000313" key="1">
    <source>
        <dbReference type="EMBL" id="THC95252.1"/>
    </source>
</evidence>
<reference evidence="1 2" key="1">
    <citation type="submission" date="2019-03" db="EMBL/GenBank/DDBJ databases">
        <title>The genome sequence of a newly discovered highly antifungal drug resistant Aspergillus species, Aspergillus tanneri NIH 1004.</title>
        <authorList>
            <person name="Mounaud S."/>
            <person name="Singh I."/>
            <person name="Joardar V."/>
            <person name="Pakala S."/>
            <person name="Pakala S."/>
            <person name="Venepally P."/>
            <person name="Hoover J."/>
            <person name="Nierman W."/>
            <person name="Chung J."/>
            <person name="Losada L."/>
        </authorList>
    </citation>
    <scope>NUCLEOTIDE SEQUENCE [LARGE SCALE GENOMIC DNA]</scope>
    <source>
        <strain evidence="1 2">NIH1004</strain>
    </source>
</reference>
<sequence>MVPQVGVAAGGEDLLEAAVVSSLASGYGMEATASYEKASSISLARRTEPFLSIPSVGLDPWLEFADVAGFIGDMWKY</sequence>
<evidence type="ECO:0000313" key="2">
    <source>
        <dbReference type="Proteomes" id="UP000308092"/>
    </source>
</evidence>
<dbReference type="VEuPathDB" id="FungiDB:EYZ11_005249"/>
<comment type="caution">
    <text evidence="1">The sequence shown here is derived from an EMBL/GenBank/DDBJ whole genome shotgun (WGS) entry which is preliminary data.</text>
</comment>
<organism evidence="1 2">
    <name type="scientific">Aspergillus tanneri</name>
    <dbReference type="NCBI Taxonomy" id="1220188"/>
    <lineage>
        <taxon>Eukaryota</taxon>
        <taxon>Fungi</taxon>
        <taxon>Dikarya</taxon>
        <taxon>Ascomycota</taxon>
        <taxon>Pezizomycotina</taxon>
        <taxon>Eurotiomycetes</taxon>
        <taxon>Eurotiomycetidae</taxon>
        <taxon>Eurotiales</taxon>
        <taxon>Aspergillaceae</taxon>
        <taxon>Aspergillus</taxon>
        <taxon>Aspergillus subgen. Circumdati</taxon>
    </lineage>
</organism>
<accession>A0A4S3JIR9</accession>
<proteinExistence type="predicted"/>
<dbReference type="EMBL" id="SOSA01000165">
    <property type="protein sequence ID" value="THC95252.1"/>
    <property type="molecule type" value="Genomic_DNA"/>
</dbReference>
<name>A0A4S3JIR9_9EURO</name>